<evidence type="ECO:0000313" key="3">
    <source>
        <dbReference type="Proteomes" id="UP000217676"/>
    </source>
</evidence>
<sequence>MGDVHDQAPPHAPRPTAPLTDTYPTDTYPTDIHTTDTRPSVTHRAETTERGAFALARCVCGWSGPARRSRDRARTDATEHLAASEG</sequence>
<feature type="region of interest" description="Disordered" evidence="1">
    <location>
        <begin position="1"/>
        <end position="50"/>
    </location>
</feature>
<keyword evidence="3" id="KW-1185">Reference proteome</keyword>
<feature type="compositionally biased region" description="Low complexity" evidence="1">
    <location>
        <begin position="17"/>
        <end position="32"/>
    </location>
</feature>
<accession>A0A160P2D7</accession>
<dbReference type="AlphaFoldDB" id="A0A160P2D7"/>
<dbReference type="EMBL" id="AP017424">
    <property type="protein sequence ID" value="BAU84875.1"/>
    <property type="molecule type" value="Genomic_DNA"/>
</dbReference>
<evidence type="ECO:0000313" key="2">
    <source>
        <dbReference type="EMBL" id="BAU84875.1"/>
    </source>
</evidence>
<feature type="region of interest" description="Disordered" evidence="1">
    <location>
        <begin position="64"/>
        <end position="86"/>
    </location>
</feature>
<organism evidence="2 3">
    <name type="scientific">Streptomyces laurentii</name>
    <dbReference type="NCBI Taxonomy" id="39478"/>
    <lineage>
        <taxon>Bacteria</taxon>
        <taxon>Bacillati</taxon>
        <taxon>Actinomycetota</taxon>
        <taxon>Actinomycetes</taxon>
        <taxon>Kitasatosporales</taxon>
        <taxon>Streptomycetaceae</taxon>
        <taxon>Streptomyces</taxon>
    </lineage>
</organism>
<proteinExistence type="predicted"/>
<protein>
    <submittedName>
        <fullName evidence="2">Uncharacterized protein</fullName>
    </submittedName>
</protein>
<evidence type="ECO:0000256" key="1">
    <source>
        <dbReference type="SAM" id="MobiDB-lite"/>
    </source>
</evidence>
<gene>
    <name evidence="2" type="ORF">SLA_3986</name>
</gene>
<dbReference type="KEGG" id="slau:SLA_3986"/>
<name>A0A160P2D7_STRLU</name>
<dbReference type="Proteomes" id="UP000217676">
    <property type="component" value="Chromosome"/>
</dbReference>
<reference evidence="2 3" key="1">
    <citation type="journal article" date="2016" name="Genome Announc.">
        <title>Complete Genome Sequence of Thiostrepton-Producing Streptomyces laurentii ATCC 31255.</title>
        <authorList>
            <person name="Doi K."/>
            <person name="Fujino Y."/>
            <person name="Nagayoshi Y."/>
            <person name="Ohshima T."/>
            <person name="Ogata S."/>
        </authorList>
    </citation>
    <scope>NUCLEOTIDE SEQUENCE [LARGE SCALE GENOMIC DNA]</scope>
    <source>
        <strain evidence="2 3">ATCC 31255</strain>
    </source>
</reference>